<evidence type="ECO:0000259" key="5">
    <source>
        <dbReference type="PROSITE" id="PS50111"/>
    </source>
</evidence>
<evidence type="ECO:0000256" key="4">
    <source>
        <dbReference type="SAM" id="Phobius"/>
    </source>
</evidence>
<reference evidence="8" key="1">
    <citation type="journal article" date="2019" name="Int. J. Syst. Evol. Microbiol.">
        <title>The Global Catalogue of Microorganisms (GCM) 10K type strain sequencing project: providing services to taxonomists for standard genome sequencing and annotation.</title>
        <authorList>
            <consortium name="The Broad Institute Genomics Platform"/>
            <consortium name="The Broad Institute Genome Sequencing Center for Infectious Disease"/>
            <person name="Wu L."/>
            <person name="Ma J."/>
        </authorList>
    </citation>
    <scope>NUCLEOTIDE SEQUENCE [LARGE SCALE GENOMIC DNA]</scope>
    <source>
        <strain evidence="8">KCTC 42501</strain>
    </source>
</reference>
<comment type="similarity">
    <text evidence="2">Belongs to the methyl-accepting chemotaxis (MCP) protein family.</text>
</comment>
<dbReference type="PROSITE" id="PS50885">
    <property type="entry name" value="HAMP"/>
    <property type="match status" value="1"/>
</dbReference>
<dbReference type="InterPro" id="IPR003660">
    <property type="entry name" value="HAMP_dom"/>
</dbReference>
<dbReference type="InterPro" id="IPR051310">
    <property type="entry name" value="MCP_chemotaxis"/>
</dbReference>
<evidence type="ECO:0000313" key="8">
    <source>
        <dbReference type="Proteomes" id="UP001595729"/>
    </source>
</evidence>
<dbReference type="PANTHER" id="PTHR43531">
    <property type="entry name" value="PROTEIN ICFG"/>
    <property type="match status" value="1"/>
</dbReference>
<name>A0ABV7W2N5_9BURK</name>
<organism evidence="7 8">
    <name type="scientific">Hydrogenophaga luteola</name>
    <dbReference type="NCBI Taxonomy" id="1591122"/>
    <lineage>
        <taxon>Bacteria</taxon>
        <taxon>Pseudomonadati</taxon>
        <taxon>Pseudomonadota</taxon>
        <taxon>Betaproteobacteria</taxon>
        <taxon>Burkholderiales</taxon>
        <taxon>Comamonadaceae</taxon>
        <taxon>Hydrogenophaga</taxon>
    </lineage>
</organism>
<feature type="domain" description="HAMP" evidence="6">
    <location>
        <begin position="184"/>
        <end position="236"/>
    </location>
</feature>
<dbReference type="SUPFAM" id="SSF58104">
    <property type="entry name" value="Methyl-accepting chemotaxis protein (MCP) signaling domain"/>
    <property type="match status" value="1"/>
</dbReference>
<proteinExistence type="inferred from homology"/>
<evidence type="ECO:0000256" key="3">
    <source>
        <dbReference type="PROSITE-ProRule" id="PRU00284"/>
    </source>
</evidence>
<keyword evidence="4" id="KW-0812">Transmembrane</keyword>
<dbReference type="EMBL" id="JBHRXX010000005">
    <property type="protein sequence ID" value="MFC3684069.1"/>
    <property type="molecule type" value="Genomic_DNA"/>
</dbReference>
<keyword evidence="1" id="KW-0488">Methylation</keyword>
<dbReference type="CDD" id="cd06225">
    <property type="entry name" value="HAMP"/>
    <property type="match status" value="1"/>
</dbReference>
<protein>
    <submittedName>
        <fullName evidence="7">Methyl-accepting chemotaxis protein</fullName>
    </submittedName>
</protein>
<keyword evidence="4" id="KW-0472">Membrane</keyword>
<evidence type="ECO:0000313" key="7">
    <source>
        <dbReference type="EMBL" id="MFC3684069.1"/>
    </source>
</evidence>
<evidence type="ECO:0000259" key="6">
    <source>
        <dbReference type="PROSITE" id="PS50885"/>
    </source>
</evidence>
<keyword evidence="3" id="KW-0807">Transducer</keyword>
<evidence type="ECO:0000256" key="1">
    <source>
        <dbReference type="ARBA" id="ARBA00022481"/>
    </source>
</evidence>
<feature type="transmembrane region" description="Helical" evidence="4">
    <location>
        <begin position="160"/>
        <end position="183"/>
    </location>
</feature>
<dbReference type="InterPro" id="IPR047347">
    <property type="entry name" value="YvaQ-like_sensor"/>
</dbReference>
<dbReference type="Proteomes" id="UP001595729">
    <property type="component" value="Unassembled WGS sequence"/>
</dbReference>
<accession>A0ABV7W2N5</accession>
<dbReference type="SMART" id="SM00304">
    <property type="entry name" value="HAMP"/>
    <property type="match status" value="1"/>
</dbReference>
<dbReference type="CDD" id="cd19411">
    <property type="entry name" value="MCP2201-like_sensor"/>
    <property type="match status" value="1"/>
</dbReference>
<dbReference type="Gene3D" id="1.10.287.950">
    <property type="entry name" value="Methyl-accepting chemotaxis protein"/>
    <property type="match status" value="1"/>
</dbReference>
<keyword evidence="4" id="KW-1133">Transmembrane helix</keyword>
<dbReference type="RefSeq" id="WP_382173693.1">
    <property type="nucleotide sequence ID" value="NZ_JBHRXX010000005.1"/>
</dbReference>
<dbReference type="SMART" id="SM00283">
    <property type="entry name" value="MA"/>
    <property type="match status" value="1"/>
</dbReference>
<keyword evidence="8" id="KW-1185">Reference proteome</keyword>
<dbReference type="PANTHER" id="PTHR43531:SF14">
    <property type="entry name" value="METHYL-ACCEPTING CHEMOTAXIS PROTEIN I-RELATED"/>
    <property type="match status" value="1"/>
</dbReference>
<feature type="domain" description="Methyl-accepting transducer" evidence="5">
    <location>
        <begin position="241"/>
        <end position="470"/>
    </location>
</feature>
<dbReference type="InterPro" id="IPR004089">
    <property type="entry name" value="MCPsignal_dom"/>
</dbReference>
<dbReference type="Pfam" id="PF00672">
    <property type="entry name" value="HAMP"/>
    <property type="match status" value="1"/>
</dbReference>
<evidence type="ECO:0000256" key="2">
    <source>
        <dbReference type="ARBA" id="ARBA00029447"/>
    </source>
</evidence>
<dbReference type="InterPro" id="IPR004090">
    <property type="entry name" value="Chemotax_Me-accpt_rcpt"/>
</dbReference>
<gene>
    <name evidence="7" type="ORF">ACFOPI_10735</name>
</gene>
<dbReference type="CDD" id="cd11386">
    <property type="entry name" value="MCP_signal"/>
    <property type="match status" value="1"/>
</dbReference>
<dbReference type="PRINTS" id="PR00260">
    <property type="entry name" value="CHEMTRNSDUCR"/>
</dbReference>
<sequence length="485" mass="52455">MGYSLQLRHQSTLDSVIDVEYSRMRQVSEWQLVATGTTVRIVALNRGSDPGLAALFGPEIGPRIKVIDKHFADIKQWATEPEQLAVIGRIEATSPPIMAALGKIAKFREAGDADAALKTFEQEFMPHVNDYHKGVDEFAELQGKRLNASIREQQAREQTLFWTGNVVVLVLVLLAGVLMVRLAQHIKARLRESVEQAHAVAAGDLTVRSRYRGGDEFGVLMQSMDAMAEGLGAVVRNVRQGSDQITGASSEIAQGNQDLSERTERQASHLQQTSGTMEQLTDAVRHTADNAREASRLATDASEIAHRGGEVVGRVVETMTQIQQSSGRIGEITGVIDSISFQTNILALNAAVEAARAGEQGRGFAVVAAEVRTLAQRSASAAREIKELIADSSDKVRAGGEQVNAAGQTMFELVSSVKKVTGLIEDISRSAEEQRNGISEVSRSVAEIDQSTQQNAALVEQAAAAAGAMREQARHLDQVVKTFRI</sequence>
<comment type="caution">
    <text evidence="7">The sequence shown here is derived from an EMBL/GenBank/DDBJ whole genome shotgun (WGS) entry which is preliminary data.</text>
</comment>
<dbReference type="PROSITE" id="PS50111">
    <property type="entry name" value="CHEMOTAXIS_TRANSDUC_2"/>
    <property type="match status" value="1"/>
</dbReference>
<dbReference type="Pfam" id="PF00015">
    <property type="entry name" value="MCPsignal"/>
    <property type="match status" value="1"/>
</dbReference>